<dbReference type="InterPro" id="IPR010982">
    <property type="entry name" value="Lambda_DNA-bd_dom_sf"/>
</dbReference>
<evidence type="ECO:0008006" key="2">
    <source>
        <dbReference type="Google" id="ProtNLM"/>
    </source>
</evidence>
<sequence length="97" mass="10835">MKKETDENIKLRIAISLRRLLESTGEAPVAQSYNKIALTAYIRKATVSDTFNGKSIPNSLTLFLIVESMGFSLTDFAKVYDSIDNSDINIFKKALTK</sequence>
<accession>A0AAT9H6V9</accession>
<dbReference type="EMBL" id="AP031573">
    <property type="protein sequence ID" value="BFM45081.1"/>
    <property type="molecule type" value="Genomic_DNA"/>
</dbReference>
<proteinExistence type="predicted"/>
<evidence type="ECO:0000313" key="1">
    <source>
        <dbReference type="EMBL" id="BFM45081.1"/>
    </source>
</evidence>
<dbReference type="Gene3D" id="1.10.260.40">
    <property type="entry name" value="lambda repressor-like DNA-binding domains"/>
    <property type="match status" value="1"/>
</dbReference>
<organism evidence="1">
    <name type="scientific">Flavobacterium sp. CFS9</name>
    <dbReference type="NCBI Taxonomy" id="3143118"/>
    <lineage>
        <taxon>Bacteria</taxon>
        <taxon>Pseudomonadati</taxon>
        <taxon>Bacteroidota</taxon>
        <taxon>Flavobacteriia</taxon>
        <taxon>Flavobacteriales</taxon>
        <taxon>Flavobacteriaceae</taxon>
        <taxon>Flavobacterium</taxon>
    </lineage>
</organism>
<reference evidence="1" key="1">
    <citation type="submission" date="2024-05" db="EMBL/GenBank/DDBJ databases">
        <title>Whole-Genome Sequence of CFS9, a Potential Fish Probiotic Isolated from the Body Surface of Silurus asotus.</title>
        <authorList>
            <person name="Kojima M."/>
            <person name="Tobioka K."/>
            <person name="Yokota K."/>
            <person name="Nakatani H."/>
            <person name="Hori K."/>
            <person name="Tamaru Y."/>
            <person name="Okazaki F."/>
        </authorList>
    </citation>
    <scope>NUCLEOTIDE SEQUENCE</scope>
    <source>
        <strain evidence="1">CFS9</strain>
    </source>
</reference>
<gene>
    <name evidence="1" type="ORF">CFS9_37220</name>
</gene>
<dbReference type="AlphaFoldDB" id="A0AAT9H6V9"/>
<name>A0AAT9H6V9_9FLAO</name>
<protein>
    <recommendedName>
        <fullName evidence="2">HTH cro/C1-type domain-containing protein</fullName>
    </recommendedName>
</protein>
<dbReference type="GO" id="GO:0003677">
    <property type="term" value="F:DNA binding"/>
    <property type="evidence" value="ECO:0007669"/>
    <property type="project" value="InterPro"/>
</dbReference>
<dbReference type="RefSeq" id="WP_369616129.1">
    <property type="nucleotide sequence ID" value="NZ_AP031573.1"/>
</dbReference>